<evidence type="ECO:0000313" key="3">
    <source>
        <dbReference type="EMBL" id="TPW31186.1"/>
    </source>
</evidence>
<comment type="caution">
    <text evidence="3">The sequence shown here is derived from an EMBL/GenBank/DDBJ whole genome shotgun (WGS) entry which is preliminary data.</text>
</comment>
<dbReference type="OrthoDB" id="9792155at2"/>
<feature type="domain" description="TNase-like" evidence="2">
    <location>
        <begin position="54"/>
        <end position="128"/>
    </location>
</feature>
<organism evidence="3 4">
    <name type="scientific">Pararhizobium mangrovi</name>
    <dbReference type="NCBI Taxonomy" id="2590452"/>
    <lineage>
        <taxon>Bacteria</taxon>
        <taxon>Pseudomonadati</taxon>
        <taxon>Pseudomonadota</taxon>
        <taxon>Alphaproteobacteria</taxon>
        <taxon>Hyphomicrobiales</taxon>
        <taxon>Rhizobiaceae</taxon>
        <taxon>Rhizobium/Agrobacterium group</taxon>
        <taxon>Pararhizobium</taxon>
    </lineage>
</organism>
<accession>A0A506UCP3</accession>
<dbReference type="RefSeq" id="WP_141165547.1">
    <property type="nucleotide sequence ID" value="NZ_VHLH01000004.1"/>
</dbReference>
<dbReference type="EMBL" id="VHLH01000004">
    <property type="protein sequence ID" value="TPW31186.1"/>
    <property type="molecule type" value="Genomic_DNA"/>
</dbReference>
<reference evidence="3 4" key="1">
    <citation type="submission" date="2019-06" db="EMBL/GenBank/DDBJ databases">
        <authorList>
            <person name="Li M."/>
        </authorList>
    </citation>
    <scope>NUCLEOTIDE SEQUENCE [LARGE SCALE GENOMIC DNA]</scope>
    <source>
        <strain evidence="3 4">BGMRC6574</strain>
    </source>
</reference>
<evidence type="ECO:0000256" key="1">
    <source>
        <dbReference type="SAM" id="SignalP"/>
    </source>
</evidence>
<evidence type="ECO:0000313" key="4">
    <source>
        <dbReference type="Proteomes" id="UP000320314"/>
    </source>
</evidence>
<dbReference type="SUPFAM" id="SSF50199">
    <property type="entry name" value="Staphylococcal nuclease"/>
    <property type="match status" value="1"/>
</dbReference>
<protein>
    <submittedName>
        <fullName evidence="3">Thermonuclease family protein</fullName>
    </submittedName>
</protein>
<proteinExistence type="predicted"/>
<evidence type="ECO:0000259" key="2">
    <source>
        <dbReference type="Pfam" id="PF00565"/>
    </source>
</evidence>
<dbReference type="Pfam" id="PF00565">
    <property type="entry name" value="SNase"/>
    <property type="match status" value="1"/>
</dbReference>
<feature type="chain" id="PRO_5021396507" evidence="1">
    <location>
        <begin position="24"/>
        <end position="139"/>
    </location>
</feature>
<keyword evidence="4" id="KW-1185">Reference proteome</keyword>
<dbReference type="Gene3D" id="2.40.50.90">
    <property type="match status" value="1"/>
</dbReference>
<gene>
    <name evidence="3" type="ORF">FJU11_03020</name>
</gene>
<sequence length="139" mass="15292">MAAVMRRTIITAALMLCATPAFAIPICHGSHRAERKVTCLIDGDSGWQDGVKWRYAAIDAPEMGSHASCPREKRLAKQSRDRLRALMADGYTVNDTGETGYYGRKIVTITLADGRDAGDVLMSEGLAQKWPNHGNPWCR</sequence>
<name>A0A506UCP3_9HYPH</name>
<dbReference type="InterPro" id="IPR016071">
    <property type="entry name" value="Staphylococal_nuclease_OB-fold"/>
</dbReference>
<dbReference type="AlphaFoldDB" id="A0A506UCP3"/>
<feature type="signal peptide" evidence="1">
    <location>
        <begin position="1"/>
        <end position="23"/>
    </location>
</feature>
<dbReference type="InterPro" id="IPR035437">
    <property type="entry name" value="SNase_OB-fold_sf"/>
</dbReference>
<dbReference type="Proteomes" id="UP000320314">
    <property type="component" value="Unassembled WGS sequence"/>
</dbReference>
<keyword evidence="1" id="KW-0732">Signal</keyword>